<gene>
    <name evidence="1" type="ORF">SAMN02745163_02459</name>
</gene>
<dbReference type="STRING" id="1121302.SAMN02745163_02459"/>
<reference evidence="1 2" key="1">
    <citation type="submission" date="2016-11" db="EMBL/GenBank/DDBJ databases">
        <authorList>
            <person name="Jaros S."/>
            <person name="Januszkiewicz K."/>
            <person name="Wedrychowicz H."/>
        </authorList>
    </citation>
    <scope>NUCLEOTIDE SEQUENCE [LARGE SCALE GENOMIC DNA]</scope>
    <source>
        <strain evidence="1 2">DSM 21758</strain>
    </source>
</reference>
<dbReference type="EMBL" id="FQZB01000010">
    <property type="protein sequence ID" value="SHJ73492.1"/>
    <property type="molecule type" value="Genomic_DNA"/>
</dbReference>
<evidence type="ECO:0000313" key="2">
    <source>
        <dbReference type="Proteomes" id="UP000184310"/>
    </source>
</evidence>
<dbReference type="AlphaFoldDB" id="A0A1M6LQY9"/>
<accession>A0A1M6LQY9</accession>
<protein>
    <submittedName>
        <fullName evidence="1">Uncharacterized protein</fullName>
    </submittedName>
</protein>
<dbReference type="Proteomes" id="UP000184310">
    <property type="component" value="Unassembled WGS sequence"/>
</dbReference>
<dbReference type="OrthoDB" id="2081715at2"/>
<sequence>MSQKSTKNNYKENFLNILAEVEDTYYKSQEISTIRRFIEEYNPTNDFLKICFSRSGGNGIEFKDRNQDFRDKIAIYICLNTDVTVSPLLLSDLIQETGKASRDSWGAPEYLFLLSERLLKETGGKYIETFGEMLFSNMDTYGACIGIDFKNIDILGILDELKRKEQKDKLILDLIEYFEAQL</sequence>
<keyword evidence="2" id="KW-1185">Reference proteome</keyword>
<organism evidence="1 2">
    <name type="scientific">Clostridium cavendishii DSM 21758</name>
    <dbReference type="NCBI Taxonomy" id="1121302"/>
    <lineage>
        <taxon>Bacteria</taxon>
        <taxon>Bacillati</taxon>
        <taxon>Bacillota</taxon>
        <taxon>Clostridia</taxon>
        <taxon>Eubacteriales</taxon>
        <taxon>Clostridiaceae</taxon>
        <taxon>Clostridium</taxon>
    </lineage>
</organism>
<dbReference type="RefSeq" id="WP_072987896.1">
    <property type="nucleotide sequence ID" value="NZ_FQZB01000010.1"/>
</dbReference>
<name>A0A1M6LQY9_9CLOT</name>
<proteinExistence type="predicted"/>
<evidence type="ECO:0000313" key="1">
    <source>
        <dbReference type="EMBL" id="SHJ73492.1"/>
    </source>
</evidence>